<dbReference type="Pfam" id="PF08245">
    <property type="entry name" value="Mur_ligase_M"/>
    <property type="match status" value="1"/>
</dbReference>
<dbReference type="GO" id="GO:0071160">
    <property type="term" value="F:cyanophycin synthetase activity (L-aspartate-adding)"/>
    <property type="evidence" value="ECO:0007669"/>
    <property type="project" value="UniProtKB-EC"/>
</dbReference>
<dbReference type="EC" id="6.3.2.30" evidence="4"/>
<evidence type="ECO:0000256" key="9">
    <source>
        <dbReference type="ARBA" id="ARBA00048425"/>
    </source>
</evidence>
<feature type="domain" description="ATP-grasp" evidence="11">
    <location>
        <begin position="206"/>
        <end position="462"/>
    </location>
</feature>
<dbReference type="NCBIfam" id="TIGR02068">
    <property type="entry name" value="cya_phycin_syn"/>
    <property type="match status" value="1"/>
</dbReference>
<evidence type="ECO:0000256" key="8">
    <source>
        <dbReference type="ARBA" id="ARBA00048094"/>
    </source>
</evidence>
<gene>
    <name evidence="12" type="primary">cphA</name>
    <name evidence="12" type="ORF">NX782_10410</name>
</gene>
<dbReference type="Proteomes" id="UP001205560">
    <property type="component" value="Unassembled WGS sequence"/>
</dbReference>
<dbReference type="InterPro" id="IPR011761">
    <property type="entry name" value="ATP-grasp"/>
</dbReference>
<keyword evidence="12" id="KW-0436">Ligase</keyword>
<accession>A0ABT2A600</accession>
<comment type="subunit">
    <text evidence="3">Homodimer.</text>
</comment>
<sequence>MRIIEQRFLRGPNFYAATPCLMAVLEGEHTSIPGLGARLLEQLPEMAPESAARLSDCSSPIEALEPVTMELQRLAGAAGSFSLSAAVAGKPEQLRVVCGYTTEQVAGAALRTARDMIAALAAHEAFDHAAALEELKETAQDYAIGTSTGAVVNAAHKRGIPSLRLTDQANLFQLGWGSKQKRLQATITGATNNIAVGIASDKQLTKTLLDQAGCPVPAGETVTSLAAAQRVARRLSASGGTVTIKPLDANQGKGVTTTCTTPEEVERAFEFARKYGRHVIVEEYLRGRDYRVLVTGKKIAAASWRRPPHVTGDGVHTIRELVEIENRNPARGDGHTNILTRIPLDAIAEQVLAKAGYTFDAVPPEGESVDLRGNANLSTGGTAEDVTDLLPEETREICIRAARTIGLDVAGIDIVCQDIAQPLREQRGGIIEVNAAPGIRMHQYPSRGTPRDAGGAIVDALFGEDDGRIPVIGVTGTNGKTTTTLLIAHAARMAGLRTGVTTTEGVFVDGQQIAKGDCTGYRSARSVLTSPDVDFAVLETARGGILKRGLAYDRCDVAVVLNVSADHLGLDGVDTVEELAKVKAVVAQRASRAVVLNAEDDHCVAMAASLADGVEVLYFSLDADNPVLLRHLDNGGRAVYLEDNAIVLADGTRHQAIADVRQLPVTLKGAARYNIANSLAAAAALVASGFGNAEIEDGLRSFVSDWKNNPLRSNLFDVDGVTVIVDYAHNSAAYAALAETARAMTPGRLVGVVAAPGDRRDADLVDIGATCAAGFDELVVYETENRGRESGSVAAKLVEGIRLAKFEEDHLRVELDVHEAIRAGLARCEKGDVLLFGCGSDISELLEAIRPTSPEVAKRIETEAASV</sequence>
<dbReference type="PANTHER" id="PTHR23135:SF18">
    <property type="entry name" value="CYANOPHYCIN SYNTHETASE"/>
    <property type="match status" value="1"/>
</dbReference>
<keyword evidence="10" id="KW-0547">Nucleotide-binding</keyword>
<evidence type="ECO:0000256" key="10">
    <source>
        <dbReference type="PROSITE-ProRule" id="PRU00409"/>
    </source>
</evidence>
<evidence type="ECO:0000256" key="5">
    <source>
        <dbReference type="ARBA" id="ARBA00013005"/>
    </source>
</evidence>
<dbReference type="Gene3D" id="3.30.470.20">
    <property type="entry name" value="ATP-grasp fold, B domain"/>
    <property type="match status" value="2"/>
</dbReference>
<dbReference type="SUPFAM" id="SSF53244">
    <property type="entry name" value="MurD-like peptide ligases, peptide-binding domain"/>
    <property type="match status" value="1"/>
</dbReference>
<evidence type="ECO:0000313" key="12">
    <source>
        <dbReference type="EMBL" id="MCS0589616.1"/>
    </source>
</evidence>
<evidence type="ECO:0000256" key="4">
    <source>
        <dbReference type="ARBA" id="ARBA00012968"/>
    </source>
</evidence>
<reference evidence="12 13" key="1">
    <citation type="submission" date="2022-08" db="EMBL/GenBank/DDBJ databases">
        <title>Reclassification of Massilia species as members of the genera Telluria, Duganella, Pseudoduganella, Mokoshia gen. nov. and Zemynaea gen. nov. using orthogonal and non-orthogonal genome-based approaches.</title>
        <authorList>
            <person name="Bowman J.P."/>
        </authorList>
    </citation>
    <scope>NUCLEOTIDE SEQUENCE [LARGE SCALE GENOMIC DNA]</scope>
    <source>
        <strain evidence="12 13">LMG 28164</strain>
    </source>
</reference>
<protein>
    <recommendedName>
        <fullName evidence="6">Cyanophycin synthetase</fullName>
        <ecNumber evidence="5">6.3.2.29</ecNumber>
        <ecNumber evidence="4">6.3.2.30</ecNumber>
    </recommendedName>
    <alternativeName>
        <fullName evidence="7">Cyanophycin synthase</fullName>
    </alternativeName>
</protein>
<dbReference type="PANTHER" id="PTHR23135">
    <property type="entry name" value="MUR LIGASE FAMILY MEMBER"/>
    <property type="match status" value="1"/>
</dbReference>
<dbReference type="PROSITE" id="PS50975">
    <property type="entry name" value="ATP_GRASP"/>
    <property type="match status" value="1"/>
</dbReference>
<dbReference type="SUPFAM" id="SSF53623">
    <property type="entry name" value="MurD-like peptide ligases, catalytic domain"/>
    <property type="match status" value="1"/>
</dbReference>
<dbReference type="RefSeq" id="WP_258845378.1">
    <property type="nucleotide sequence ID" value="NZ_JANUGX010000010.1"/>
</dbReference>
<dbReference type="Pfam" id="PF02875">
    <property type="entry name" value="Mur_ligase_C"/>
    <property type="match status" value="1"/>
</dbReference>
<evidence type="ECO:0000313" key="13">
    <source>
        <dbReference type="Proteomes" id="UP001205560"/>
    </source>
</evidence>
<dbReference type="EC" id="6.3.2.29" evidence="5"/>
<dbReference type="InterPro" id="IPR011810">
    <property type="entry name" value="Cya_phycin_syn"/>
</dbReference>
<organism evidence="12 13">
    <name type="scientific">Massilia norwichensis</name>
    <dbReference type="NCBI Taxonomy" id="1442366"/>
    <lineage>
        <taxon>Bacteria</taxon>
        <taxon>Pseudomonadati</taxon>
        <taxon>Pseudomonadota</taxon>
        <taxon>Betaproteobacteria</taxon>
        <taxon>Burkholderiales</taxon>
        <taxon>Oxalobacteraceae</taxon>
        <taxon>Telluria group</taxon>
        <taxon>Massilia</taxon>
    </lineage>
</organism>
<evidence type="ECO:0000256" key="6">
    <source>
        <dbReference type="ARBA" id="ARBA00022036"/>
    </source>
</evidence>
<dbReference type="Gene3D" id="3.40.1190.10">
    <property type="entry name" value="Mur-like, catalytic domain"/>
    <property type="match status" value="1"/>
</dbReference>
<dbReference type="InterPro" id="IPR036615">
    <property type="entry name" value="Mur_ligase_C_dom_sf"/>
</dbReference>
<comment type="catalytic activity">
    <reaction evidence="8">
        <text>[L-4-(L-arginin-2-N-yl)aspartate](n)-L-aspartate + L-arginine + ATP = [L-4-(L-arginin-2-N-yl)aspartate](n+1) + ADP + phosphate + H(+)</text>
        <dbReference type="Rhea" id="RHEA:23888"/>
        <dbReference type="Rhea" id="RHEA-COMP:13732"/>
        <dbReference type="Rhea" id="RHEA-COMP:13733"/>
        <dbReference type="ChEBI" id="CHEBI:15378"/>
        <dbReference type="ChEBI" id="CHEBI:30616"/>
        <dbReference type="ChEBI" id="CHEBI:32682"/>
        <dbReference type="ChEBI" id="CHEBI:43474"/>
        <dbReference type="ChEBI" id="CHEBI:137986"/>
        <dbReference type="ChEBI" id="CHEBI:137990"/>
        <dbReference type="ChEBI" id="CHEBI:456216"/>
        <dbReference type="EC" id="6.3.2.30"/>
    </reaction>
</comment>
<dbReference type="Gene3D" id="3.90.190.20">
    <property type="entry name" value="Mur ligase, C-terminal domain"/>
    <property type="match status" value="1"/>
</dbReference>
<dbReference type="Pfam" id="PF08443">
    <property type="entry name" value="RimK"/>
    <property type="match status" value="1"/>
</dbReference>
<comment type="caution">
    <text evidence="12">The sequence shown here is derived from an EMBL/GenBank/DDBJ whole genome shotgun (WGS) entry which is preliminary data.</text>
</comment>
<dbReference type="EMBL" id="JANUGX010000010">
    <property type="protein sequence ID" value="MCS0589616.1"/>
    <property type="molecule type" value="Genomic_DNA"/>
</dbReference>
<evidence type="ECO:0000256" key="7">
    <source>
        <dbReference type="ARBA" id="ARBA00031353"/>
    </source>
</evidence>
<keyword evidence="13" id="KW-1185">Reference proteome</keyword>
<dbReference type="InterPro" id="IPR036565">
    <property type="entry name" value="Mur-like_cat_sf"/>
</dbReference>
<evidence type="ECO:0000256" key="2">
    <source>
        <dbReference type="ARBA" id="ARBA00009060"/>
    </source>
</evidence>
<comment type="catalytic activity">
    <reaction evidence="9">
        <text>[L-4-(L-arginin-2-N-yl)aspartate](n) + L-aspartate + ATP = [L-4-(L-arginin-2-N-yl)aspartate](n)-L-aspartate + ADP + phosphate + H(+)</text>
        <dbReference type="Rhea" id="RHEA:13277"/>
        <dbReference type="Rhea" id="RHEA-COMP:13728"/>
        <dbReference type="Rhea" id="RHEA-COMP:13733"/>
        <dbReference type="ChEBI" id="CHEBI:15378"/>
        <dbReference type="ChEBI" id="CHEBI:29991"/>
        <dbReference type="ChEBI" id="CHEBI:30616"/>
        <dbReference type="ChEBI" id="CHEBI:43474"/>
        <dbReference type="ChEBI" id="CHEBI:137986"/>
        <dbReference type="ChEBI" id="CHEBI:137990"/>
        <dbReference type="ChEBI" id="CHEBI:456216"/>
        <dbReference type="EC" id="6.3.2.29"/>
    </reaction>
</comment>
<proteinExistence type="inferred from homology"/>
<comment type="similarity">
    <text evidence="2">In the C-terminal section; belongs to the MurCDEF family.</text>
</comment>
<dbReference type="InterPro" id="IPR004101">
    <property type="entry name" value="Mur_ligase_C"/>
</dbReference>
<comment type="function">
    <text evidence="1">Catalyzes the ATP-dependent polymerization of arginine and aspartate to multi-L-arginyl-poly-L-aspartic acid (cyanophycin; a water-insoluble reserve polymer).</text>
</comment>
<dbReference type="InterPro" id="IPR013221">
    <property type="entry name" value="Mur_ligase_cen"/>
</dbReference>
<evidence type="ECO:0000256" key="3">
    <source>
        <dbReference type="ARBA" id="ARBA00011738"/>
    </source>
</evidence>
<dbReference type="InterPro" id="IPR013651">
    <property type="entry name" value="ATP-grasp_RimK-type"/>
</dbReference>
<name>A0ABT2A600_9BURK</name>
<dbReference type="SUPFAM" id="SSF56059">
    <property type="entry name" value="Glutathione synthetase ATP-binding domain-like"/>
    <property type="match status" value="1"/>
</dbReference>
<evidence type="ECO:0000256" key="1">
    <source>
        <dbReference type="ARBA" id="ARBA00003184"/>
    </source>
</evidence>
<dbReference type="GO" id="GO:0071161">
    <property type="term" value="F:cyanophycin synthetase activity (L-arginine-adding)"/>
    <property type="evidence" value="ECO:0007669"/>
    <property type="project" value="UniProtKB-EC"/>
</dbReference>
<keyword evidence="10" id="KW-0067">ATP-binding</keyword>
<dbReference type="NCBIfam" id="NF010623">
    <property type="entry name" value="PRK14016.1"/>
    <property type="match status" value="1"/>
</dbReference>
<evidence type="ECO:0000259" key="11">
    <source>
        <dbReference type="PROSITE" id="PS50975"/>
    </source>
</evidence>